<evidence type="ECO:0000256" key="2">
    <source>
        <dbReference type="ARBA" id="ARBA00022771"/>
    </source>
</evidence>
<accession>A0A165G2G1</accession>
<reference evidence="6 7" key="1">
    <citation type="journal article" date="2016" name="Mol. Biol. Evol.">
        <title>Comparative Genomics of Early-Diverging Mushroom-Forming Fungi Provides Insights into the Origins of Lignocellulose Decay Capabilities.</title>
        <authorList>
            <person name="Nagy L.G."/>
            <person name="Riley R."/>
            <person name="Tritt A."/>
            <person name="Adam C."/>
            <person name="Daum C."/>
            <person name="Floudas D."/>
            <person name="Sun H."/>
            <person name="Yadav J.S."/>
            <person name="Pangilinan J."/>
            <person name="Larsson K.H."/>
            <person name="Matsuura K."/>
            <person name="Barry K."/>
            <person name="Labutti K."/>
            <person name="Kuo R."/>
            <person name="Ohm R.A."/>
            <person name="Bhattacharya S.S."/>
            <person name="Shirouzu T."/>
            <person name="Yoshinaga Y."/>
            <person name="Martin F.M."/>
            <person name="Grigoriev I.V."/>
            <person name="Hibbett D.S."/>
        </authorList>
    </citation>
    <scope>NUCLEOTIDE SEQUENCE [LARGE SCALE GENOMIC DNA]</scope>
    <source>
        <strain evidence="6 7">93-53</strain>
    </source>
</reference>
<dbReference type="PROSITE" id="PS50089">
    <property type="entry name" value="ZF_RING_2"/>
    <property type="match status" value="1"/>
</dbReference>
<dbReference type="Gene3D" id="3.30.40.10">
    <property type="entry name" value="Zinc/RING finger domain, C3HC4 (zinc finger)"/>
    <property type="match status" value="1"/>
</dbReference>
<evidence type="ECO:0000313" key="6">
    <source>
        <dbReference type="EMBL" id="KZT09740.1"/>
    </source>
</evidence>
<dbReference type="Proteomes" id="UP000076871">
    <property type="component" value="Unassembled WGS sequence"/>
</dbReference>
<organism evidence="6 7">
    <name type="scientific">Laetiporus sulphureus 93-53</name>
    <dbReference type="NCBI Taxonomy" id="1314785"/>
    <lineage>
        <taxon>Eukaryota</taxon>
        <taxon>Fungi</taxon>
        <taxon>Dikarya</taxon>
        <taxon>Basidiomycota</taxon>
        <taxon>Agaricomycotina</taxon>
        <taxon>Agaricomycetes</taxon>
        <taxon>Polyporales</taxon>
        <taxon>Laetiporus</taxon>
    </lineage>
</organism>
<protein>
    <recommendedName>
        <fullName evidence="5">RING-type domain-containing protein</fullName>
    </recommendedName>
</protein>
<dbReference type="InterPro" id="IPR013083">
    <property type="entry name" value="Znf_RING/FYVE/PHD"/>
</dbReference>
<dbReference type="GO" id="GO:0008270">
    <property type="term" value="F:zinc ion binding"/>
    <property type="evidence" value="ECO:0007669"/>
    <property type="project" value="UniProtKB-KW"/>
</dbReference>
<dbReference type="OrthoDB" id="6105938at2759"/>
<evidence type="ECO:0000313" key="7">
    <source>
        <dbReference type="Proteomes" id="UP000076871"/>
    </source>
</evidence>
<keyword evidence="2 4" id="KW-0863">Zinc-finger</keyword>
<dbReference type="EMBL" id="KV427611">
    <property type="protein sequence ID" value="KZT09740.1"/>
    <property type="molecule type" value="Genomic_DNA"/>
</dbReference>
<keyword evidence="1" id="KW-0479">Metal-binding</keyword>
<evidence type="ECO:0000259" key="5">
    <source>
        <dbReference type="PROSITE" id="PS50089"/>
    </source>
</evidence>
<dbReference type="Pfam" id="PF13445">
    <property type="entry name" value="zf-RING_UBOX"/>
    <property type="match status" value="1"/>
</dbReference>
<sequence length="125" mass="13580">MNARCSICLDTLTEKSSPMTTVCGHLYCLDCATFNFASDNSTCAICRRPHTLPALIKLYPDYERSKLNRAGPSSGTRSKAHIASAGAGVLDACYDVIKSEKDACDPEALETALSKYVLHNCHSLY</sequence>
<dbReference type="InterPro" id="IPR017907">
    <property type="entry name" value="Znf_RING_CS"/>
</dbReference>
<dbReference type="SMART" id="SM00184">
    <property type="entry name" value="RING"/>
    <property type="match status" value="1"/>
</dbReference>
<evidence type="ECO:0000256" key="1">
    <source>
        <dbReference type="ARBA" id="ARBA00022723"/>
    </source>
</evidence>
<dbReference type="STRING" id="1314785.A0A165G2G1"/>
<dbReference type="InParanoid" id="A0A165G2G1"/>
<keyword evidence="7" id="KW-1185">Reference proteome</keyword>
<keyword evidence="3" id="KW-0862">Zinc</keyword>
<name>A0A165G2G1_9APHY</name>
<dbReference type="PROSITE" id="PS00518">
    <property type="entry name" value="ZF_RING_1"/>
    <property type="match status" value="1"/>
</dbReference>
<proteinExistence type="predicted"/>
<evidence type="ECO:0000256" key="3">
    <source>
        <dbReference type="ARBA" id="ARBA00022833"/>
    </source>
</evidence>
<dbReference type="InterPro" id="IPR027370">
    <property type="entry name" value="Znf-RING_euk"/>
</dbReference>
<gene>
    <name evidence="6" type="ORF">LAESUDRAFT_722722</name>
</gene>
<evidence type="ECO:0000256" key="4">
    <source>
        <dbReference type="PROSITE-ProRule" id="PRU00175"/>
    </source>
</evidence>
<dbReference type="RefSeq" id="XP_040767480.1">
    <property type="nucleotide sequence ID" value="XM_040908261.1"/>
</dbReference>
<dbReference type="AlphaFoldDB" id="A0A165G2G1"/>
<dbReference type="InterPro" id="IPR001841">
    <property type="entry name" value="Znf_RING"/>
</dbReference>
<dbReference type="GeneID" id="63825290"/>
<dbReference type="SUPFAM" id="SSF57850">
    <property type="entry name" value="RING/U-box"/>
    <property type="match status" value="1"/>
</dbReference>
<feature type="domain" description="RING-type" evidence="5">
    <location>
        <begin position="5"/>
        <end position="47"/>
    </location>
</feature>